<proteinExistence type="predicted"/>
<dbReference type="InterPro" id="IPR021903">
    <property type="entry name" value="DUF3515"/>
</dbReference>
<accession>A0A495W6L8</accession>
<comment type="caution">
    <text evidence="1">The sequence shown here is derived from an EMBL/GenBank/DDBJ whole genome shotgun (WGS) entry which is preliminary data.</text>
</comment>
<evidence type="ECO:0000313" key="2">
    <source>
        <dbReference type="Proteomes" id="UP000282084"/>
    </source>
</evidence>
<dbReference type="Pfam" id="PF12028">
    <property type="entry name" value="DUF3515"/>
    <property type="match status" value="1"/>
</dbReference>
<reference evidence="1 2" key="1">
    <citation type="submission" date="2018-10" db="EMBL/GenBank/DDBJ databases">
        <title>Sequencing the genomes of 1000 actinobacteria strains.</title>
        <authorList>
            <person name="Klenk H.-P."/>
        </authorList>
    </citation>
    <scope>NUCLEOTIDE SEQUENCE [LARGE SCALE GENOMIC DNA]</scope>
    <source>
        <strain evidence="1 2">DSM 43800</strain>
    </source>
</reference>
<keyword evidence="2" id="KW-1185">Reference proteome</keyword>
<evidence type="ECO:0000313" key="1">
    <source>
        <dbReference type="EMBL" id="RKT57109.1"/>
    </source>
</evidence>
<dbReference type="Proteomes" id="UP000282084">
    <property type="component" value="Unassembled WGS sequence"/>
</dbReference>
<dbReference type="AlphaFoldDB" id="A0A495W6L8"/>
<name>A0A495W6L8_9PSEU</name>
<dbReference type="RefSeq" id="WP_121008574.1">
    <property type="nucleotide sequence ID" value="NZ_RBXO01000001.1"/>
</dbReference>
<dbReference type="OrthoDB" id="4422435at2"/>
<sequence length="193" mass="19390">MAQDSEPTPLLPKALLGLAVGLPLLLAAGVAAAGLLLGADDRAAGPVDAGPDRSGPLALVPVPAPAAEGAECRSLLGALPAQLLSKGAALPRRELAAPAPAGALAWGDAEHDPVVLRCGLDRPVALTPTSQLRVVSDVQWLEIAEGDQATWYVVDRPAYVALTIPSDAGTGPLQDVSAAIRDTLSAVPVDTGS</sequence>
<dbReference type="EMBL" id="RBXO01000001">
    <property type="protein sequence ID" value="RKT57109.1"/>
    <property type="molecule type" value="Genomic_DNA"/>
</dbReference>
<gene>
    <name evidence="1" type="ORF">C8E97_5823</name>
</gene>
<organism evidence="1 2">
    <name type="scientific">Saccharothrix australiensis</name>
    <dbReference type="NCBI Taxonomy" id="2072"/>
    <lineage>
        <taxon>Bacteria</taxon>
        <taxon>Bacillati</taxon>
        <taxon>Actinomycetota</taxon>
        <taxon>Actinomycetes</taxon>
        <taxon>Pseudonocardiales</taxon>
        <taxon>Pseudonocardiaceae</taxon>
        <taxon>Saccharothrix</taxon>
    </lineage>
</organism>
<protein>
    <submittedName>
        <fullName evidence="1">Uncharacterized protein DUF3515</fullName>
    </submittedName>
</protein>